<dbReference type="AlphaFoldDB" id="A0A7C8MEA5"/>
<dbReference type="Proteomes" id="UP000481861">
    <property type="component" value="Unassembled WGS sequence"/>
</dbReference>
<reference evidence="3 4" key="1">
    <citation type="submission" date="2020-01" db="EMBL/GenBank/DDBJ databases">
        <authorList>
            <consortium name="DOE Joint Genome Institute"/>
            <person name="Haridas S."/>
            <person name="Albert R."/>
            <person name="Binder M."/>
            <person name="Bloem J."/>
            <person name="Labutti K."/>
            <person name="Salamov A."/>
            <person name="Andreopoulos B."/>
            <person name="Baker S.E."/>
            <person name="Barry K."/>
            <person name="Bills G."/>
            <person name="Bluhm B.H."/>
            <person name="Cannon C."/>
            <person name="Castanera R."/>
            <person name="Culley D.E."/>
            <person name="Daum C."/>
            <person name="Ezra D."/>
            <person name="Gonzalez J.B."/>
            <person name="Henrissat B."/>
            <person name="Kuo A."/>
            <person name="Liang C."/>
            <person name="Lipzen A."/>
            <person name="Lutzoni F."/>
            <person name="Magnuson J."/>
            <person name="Mondo S."/>
            <person name="Nolan M."/>
            <person name="Ohm R."/>
            <person name="Pangilinan J."/>
            <person name="Park H.-J.H."/>
            <person name="Ramirez L."/>
            <person name="Alfaro M."/>
            <person name="Sun H."/>
            <person name="Tritt A."/>
            <person name="Yoshinaga Y."/>
            <person name="Zwiers L.-H.L."/>
            <person name="Turgeon B.G."/>
            <person name="Goodwin S.B."/>
            <person name="Spatafora J.W."/>
            <person name="Crous P.W."/>
            <person name="Grigoriev I.V."/>
        </authorList>
    </citation>
    <scope>NUCLEOTIDE SEQUENCE [LARGE SCALE GENOMIC DNA]</scope>
    <source>
        <strain evidence="3 4">CBS 611.86</strain>
    </source>
</reference>
<protein>
    <submittedName>
        <fullName evidence="3">Uncharacterized protein</fullName>
    </submittedName>
</protein>
<feature type="region of interest" description="Disordered" evidence="1">
    <location>
        <begin position="84"/>
        <end position="122"/>
    </location>
</feature>
<keyword evidence="2" id="KW-0472">Membrane</keyword>
<feature type="transmembrane region" description="Helical" evidence="2">
    <location>
        <begin position="39"/>
        <end position="58"/>
    </location>
</feature>
<accession>A0A7C8MEA5</accession>
<evidence type="ECO:0000313" key="3">
    <source>
        <dbReference type="EMBL" id="KAF2878460.1"/>
    </source>
</evidence>
<evidence type="ECO:0000313" key="4">
    <source>
        <dbReference type="Proteomes" id="UP000481861"/>
    </source>
</evidence>
<keyword evidence="2" id="KW-1133">Transmembrane helix</keyword>
<keyword evidence="2" id="KW-0812">Transmembrane</keyword>
<comment type="caution">
    <text evidence="3">The sequence shown here is derived from an EMBL/GenBank/DDBJ whole genome shotgun (WGS) entry which is preliminary data.</text>
</comment>
<name>A0A7C8MEA5_9PLEO</name>
<evidence type="ECO:0000256" key="1">
    <source>
        <dbReference type="SAM" id="MobiDB-lite"/>
    </source>
</evidence>
<evidence type="ECO:0000256" key="2">
    <source>
        <dbReference type="SAM" id="Phobius"/>
    </source>
</evidence>
<dbReference type="EMBL" id="JAADJZ010000001">
    <property type="protein sequence ID" value="KAF2878460.1"/>
    <property type="molecule type" value="Genomic_DNA"/>
</dbReference>
<gene>
    <name evidence="3" type="ORF">BDV95DRAFT_589389</name>
</gene>
<proteinExistence type="predicted"/>
<sequence length="268" mass="28874">MRSSESFSAGLAMLKILFSALFAVLNEFAASITEAWLPAIATLLAALVAAFHTSTLRITTACLPPLRTLFDALLTALRTICPSHQPPARSSTNSPLLNPSIPNRDHSSTPCTPTMHPSPLPTHHRQTLNFSLPRNAYFPATRTHSELDFELETPASHTSFIASDRPVFPRLGSYTNLKSLFETDGGRSVSRAGAVSKASSRWEDEDVGRFAMGYAVNVVGGDVWCEDMEKAESGVSEEQSVFRLGLVGDNAGALKDGGIVKTIEVVIT</sequence>
<feature type="compositionally biased region" description="Polar residues" evidence="1">
    <location>
        <begin position="88"/>
        <end position="101"/>
    </location>
</feature>
<organism evidence="3 4">
    <name type="scientific">Massariosphaeria phaeospora</name>
    <dbReference type="NCBI Taxonomy" id="100035"/>
    <lineage>
        <taxon>Eukaryota</taxon>
        <taxon>Fungi</taxon>
        <taxon>Dikarya</taxon>
        <taxon>Ascomycota</taxon>
        <taxon>Pezizomycotina</taxon>
        <taxon>Dothideomycetes</taxon>
        <taxon>Pleosporomycetidae</taxon>
        <taxon>Pleosporales</taxon>
        <taxon>Pleosporales incertae sedis</taxon>
        <taxon>Massariosphaeria</taxon>
    </lineage>
</organism>
<keyword evidence="4" id="KW-1185">Reference proteome</keyword>